<evidence type="ECO:0000256" key="3">
    <source>
        <dbReference type="ARBA" id="ARBA00023163"/>
    </source>
</evidence>
<feature type="DNA-binding region" description="OmpR/PhoB-type" evidence="5">
    <location>
        <begin position="122"/>
        <end position="219"/>
    </location>
</feature>
<organism evidence="8 9">
    <name type="scientific">Clostridium mobile</name>
    <dbReference type="NCBI Taxonomy" id="2841512"/>
    <lineage>
        <taxon>Bacteria</taxon>
        <taxon>Bacillati</taxon>
        <taxon>Bacillota</taxon>
        <taxon>Clostridia</taxon>
        <taxon>Eubacteriales</taxon>
        <taxon>Clostridiaceae</taxon>
        <taxon>Clostridium</taxon>
    </lineage>
</organism>
<reference evidence="8 9" key="1">
    <citation type="submission" date="2021-06" db="EMBL/GenBank/DDBJ databases">
        <authorList>
            <person name="Sun Q."/>
            <person name="Li D."/>
        </authorList>
    </citation>
    <scope>NUCLEOTIDE SEQUENCE [LARGE SCALE GENOMIC DNA]</scope>
    <source>
        <strain evidence="8 9">MSJ-11</strain>
    </source>
</reference>
<dbReference type="PROSITE" id="PS51755">
    <property type="entry name" value="OMPR_PHOB"/>
    <property type="match status" value="1"/>
</dbReference>
<feature type="modified residue" description="4-aspartylphosphate" evidence="4">
    <location>
        <position position="52"/>
    </location>
</feature>
<keyword evidence="2 5" id="KW-0238">DNA-binding</keyword>
<feature type="domain" description="OmpR/PhoB-type" evidence="7">
    <location>
        <begin position="122"/>
        <end position="219"/>
    </location>
</feature>
<protein>
    <submittedName>
        <fullName evidence="8">Response regulator transcription factor</fullName>
    </submittedName>
</protein>
<comment type="caution">
    <text evidence="8">The sequence shown here is derived from an EMBL/GenBank/DDBJ whole genome shotgun (WGS) entry which is preliminary data.</text>
</comment>
<dbReference type="InterPro" id="IPR001867">
    <property type="entry name" value="OmpR/PhoB-type_DNA-bd"/>
</dbReference>
<dbReference type="PANTHER" id="PTHR48111">
    <property type="entry name" value="REGULATOR OF RPOS"/>
    <property type="match status" value="1"/>
</dbReference>
<evidence type="ECO:0000256" key="2">
    <source>
        <dbReference type="ARBA" id="ARBA00023125"/>
    </source>
</evidence>
<evidence type="ECO:0000313" key="9">
    <source>
        <dbReference type="Proteomes" id="UP000726170"/>
    </source>
</evidence>
<evidence type="ECO:0000313" key="8">
    <source>
        <dbReference type="EMBL" id="MBU5484594.1"/>
    </source>
</evidence>
<evidence type="ECO:0000256" key="1">
    <source>
        <dbReference type="ARBA" id="ARBA00023015"/>
    </source>
</evidence>
<dbReference type="SMART" id="SM00862">
    <property type="entry name" value="Trans_reg_C"/>
    <property type="match status" value="1"/>
</dbReference>
<evidence type="ECO:0000259" key="7">
    <source>
        <dbReference type="PROSITE" id="PS51755"/>
    </source>
</evidence>
<dbReference type="PANTHER" id="PTHR48111:SF73">
    <property type="entry name" value="ALKALINE PHOSPHATASE SYNTHESIS TRANSCRIPTIONAL REGULATORY PROTEIN PHOP"/>
    <property type="match status" value="1"/>
</dbReference>
<keyword evidence="9" id="KW-1185">Reference proteome</keyword>
<evidence type="ECO:0000256" key="4">
    <source>
        <dbReference type="PROSITE-ProRule" id="PRU00169"/>
    </source>
</evidence>
<dbReference type="Pfam" id="PF00486">
    <property type="entry name" value="Trans_reg_C"/>
    <property type="match status" value="1"/>
</dbReference>
<dbReference type="InterPro" id="IPR001789">
    <property type="entry name" value="Sig_transdc_resp-reg_receiver"/>
</dbReference>
<dbReference type="InterPro" id="IPR039420">
    <property type="entry name" value="WalR-like"/>
</dbReference>
<dbReference type="SMART" id="SM00448">
    <property type="entry name" value="REC"/>
    <property type="match status" value="1"/>
</dbReference>
<evidence type="ECO:0000259" key="6">
    <source>
        <dbReference type="PROSITE" id="PS50110"/>
    </source>
</evidence>
<dbReference type="PROSITE" id="PS50110">
    <property type="entry name" value="RESPONSE_REGULATORY"/>
    <property type="match status" value="1"/>
</dbReference>
<dbReference type="CDD" id="cd17574">
    <property type="entry name" value="REC_OmpR"/>
    <property type="match status" value="1"/>
</dbReference>
<gene>
    <name evidence="8" type="ORF">KQI86_09650</name>
</gene>
<dbReference type="RefSeq" id="WP_216439063.1">
    <property type="nucleotide sequence ID" value="NZ_JAHLQF010000002.1"/>
</dbReference>
<proteinExistence type="predicted"/>
<dbReference type="EMBL" id="JAHLQF010000002">
    <property type="protein sequence ID" value="MBU5484594.1"/>
    <property type="molecule type" value="Genomic_DNA"/>
</dbReference>
<name>A0ABS6EHA5_9CLOT</name>
<dbReference type="Pfam" id="PF00072">
    <property type="entry name" value="Response_reg"/>
    <property type="match status" value="1"/>
</dbReference>
<feature type="domain" description="Response regulatory" evidence="6">
    <location>
        <begin position="3"/>
        <end position="117"/>
    </location>
</feature>
<keyword evidence="4" id="KW-0597">Phosphoprotein</keyword>
<dbReference type="Proteomes" id="UP000726170">
    <property type="component" value="Unassembled WGS sequence"/>
</dbReference>
<keyword evidence="3" id="KW-0804">Transcription</keyword>
<evidence type="ECO:0000256" key="5">
    <source>
        <dbReference type="PROSITE-ProRule" id="PRU01091"/>
    </source>
</evidence>
<dbReference type="CDD" id="cd00383">
    <property type="entry name" value="trans_reg_C"/>
    <property type="match status" value="1"/>
</dbReference>
<keyword evidence="1" id="KW-0805">Transcription regulation</keyword>
<sequence>MKKILLCDDEERIRDIVKDFLINEGYMVVEAKDGEEALEKINDEEVDLAILDVMMPKLDGWVVCKEIRRLWKKTPIIMLTAKGEEVDELYGFEIGADEYIVKPFKPSILVARVNALLRRVSRGSIYLDEDLIINDDFHEVKLEGELIDLSPKEYELLLFLYENMGNVFSRKQLLDKIWGLDSFVTDRTVDTHINRLRIKLNNKRNYIKTVRGFGYKFEVDK</sequence>
<accession>A0ABS6EHA5</accession>